<evidence type="ECO:0000256" key="14">
    <source>
        <dbReference type="PIRSR" id="PIRSR600823-2"/>
    </source>
</evidence>
<evidence type="ECO:0000256" key="18">
    <source>
        <dbReference type="RuleBase" id="RU362060"/>
    </source>
</evidence>
<dbReference type="InterPro" id="IPR010255">
    <property type="entry name" value="Haem_peroxidase_sf"/>
</dbReference>
<evidence type="ECO:0000256" key="5">
    <source>
        <dbReference type="ARBA" id="ARBA00022723"/>
    </source>
</evidence>
<comment type="cofactor">
    <cofactor evidence="15 18">
        <name>heme b</name>
        <dbReference type="ChEBI" id="CHEBI:60344"/>
    </cofactor>
    <text evidence="15 18">Binds 1 heme b (iron(II)-protoporphyrin IX) group per subunit.</text>
</comment>
<dbReference type="PRINTS" id="PR00461">
    <property type="entry name" value="PLPEROXIDASE"/>
</dbReference>
<dbReference type="GO" id="GO:0042744">
    <property type="term" value="P:hydrogen peroxide catabolic process"/>
    <property type="evidence" value="ECO:0007669"/>
    <property type="project" value="UniProtKB-KW"/>
</dbReference>
<dbReference type="Gene3D" id="1.10.420.10">
    <property type="entry name" value="Peroxidase, domain 2"/>
    <property type="match status" value="1"/>
</dbReference>
<feature type="disulfide bond" evidence="17">
    <location>
        <begin position="151"/>
        <end position="340"/>
    </location>
</feature>
<feature type="binding site" evidence="15">
    <location>
        <position position="271"/>
    </location>
    <ligand>
        <name>Ca(2+)</name>
        <dbReference type="ChEBI" id="CHEBI:29108"/>
        <label>2</label>
    </ligand>
</feature>
<evidence type="ECO:0000256" key="17">
    <source>
        <dbReference type="PIRSR" id="PIRSR600823-5"/>
    </source>
</evidence>
<feature type="binding site" evidence="15">
    <location>
        <position position="263"/>
    </location>
    <ligand>
        <name>Ca(2+)</name>
        <dbReference type="ChEBI" id="CHEBI:29108"/>
        <label>2</label>
    </ligand>
</feature>
<keyword evidence="12 18" id="KW-0376">Hydrogen peroxide</keyword>
<keyword evidence="4 18" id="KW-0349">Heme</keyword>
<evidence type="ECO:0000256" key="10">
    <source>
        <dbReference type="ARBA" id="ARBA00023180"/>
    </source>
</evidence>
<name>A0A0E0KHN7_ORYPU</name>
<dbReference type="eggNOG" id="ENOG502QT8W">
    <property type="taxonomic scope" value="Eukaryota"/>
</dbReference>
<dbReference type="EC" id="1.11.1.7" evidence="18"/>
<dbReference type="FunFam" id="1.10.420.10:FF:000001">
    <property type="entry name" value="Peroxidase"/>
    <property type="match status" value="1"/>
</dbReference>
<feature type="binding site" evidence="15">
    <location>
        <position position="226"/>
    </location>
    <ligand>
        <name>Ca(2+)</name>
        <dbReference type="ChEBI" id="CHEBI:29108"/>
        <label>2</label>
    </ligand>
</feature>
<dbReference type="EnsemblPlants" id="OPUNC03G27600.1">
    <property type="protein sequence ID" value="OPUNC03G27600.1"/>
    <property type="gene ID" value="OPUNC03G27600"/>
</dbReference>
<dbReference type="InterPro" id="IPR019794">
    <property type="entry name" value="Peroxidases_AS"/>
</dbReference>
<evidence type="ECO:0000259" key="19">
    <source>
        <dbReference type="PROSITE" id="PS50873"/>
    </source>
</evidence>
<dbReference type="InterPro" id="IPR002016">
    <property type="entry name" value="Haem_peroxidase"/>
</dbReference>
<dbReference type="SUPFAM" id="SSF48113">
    <property type="entry name" value="Heme-dependent peroxidases"/>
    <property type="match status" value="1"/>
</dbReference>
<dbReference type="STRING" id="4537.A0A0E0KHN7"/>
<accession>A0A0E0KHN7</accession>
<evidence type="ECO:0000256" key="7">
    <source>
        <dbReference type="ARBA" id="ARBA00023002"/>
    </source>
</evidence>
<dbReference type="Gramene" id="OPUNC03G27600.1">
    <property type="protein sequence ID" value="OPUNC03G27600.1"/>
    <property type="gene ID" value="OPUNC03G27600"/>
</dbReference>
<dbReference type="InterPro" id="IPR000823">
    <property type="entry name" value="Peroxidase_pln"/>
</dbReference>
<evidence type="ECO:0000256" key="4">
    <source>
        <dbReference type="ARBA" id="ARBA00022617"/>
    </source>
</evidence>
<evidence type="ECO:0000256" key="12">
    <source>
        <dbReference type="ARBA" id="ARBA00023324"/>
    </source>
</evidence>
<evidence type="ECO:0000256" key="9">
    <source>
        <dbReference type="ARBA" id="ARBA00023157"/>
    </source>
</evidence>
<protein>
    <recommendedName>
        <fullName evidence="18">Peroxidase</fullName>
        <ecNumber evidence="18">1.11.1.7</ecNumber>
    </recommendedName>
</protein>
<dbReference type="PROSITE" id="PS00436">
    <property type="entry name" value="PEROXIDASE_2"/>
    <property type="match status" value="1"/>
</dbReference>
<feature type="binding site" description="axial binding residue" evidence="15">
    <location>
        <position position="225"/>
    </location>
    <ligand>
        <name>heme b</name>
        <dbReference type="ChEBI" id="CHEBI:60344"/>
    </ligand>
    <ligandPart>
        <name>Fe</name>
        <dbReference type="ChEBI" id="CHEBI:18248"/>
    </ligandPart>
</feature>
<reference evidence="20" key="2">
    <citation type="submission" date="2018-05" db="EMBL/GenBank/DDBJ databases">
        <title>OpunRS2 (Oryza punctata Reference Sequence Version 2).</title>
        <authorList>
            <person name="Zhang J."/>
            <person name="Kudrna D."/>
            <person name="Lee S."/>
            <person name="Talag J."/>
            <person name="Welchert J."/>
            <person name="Wing R.A."/>
        </authorList>
    </citation>
    <scope>NUCLEOTIDE SEQUENCE [LARGE SCALE GENOMIC DNA]</scope>
</reference>
<dbReference type="HOGENOM" id="CLU_010543_0_1_1"/>
<dbReference type="PANTHER" id="PTHR31517">
    <property type="match status" value="1"/>
</dbReference>
<evidence type="ECO:0000256" key="8">
    <source>
        <dbReference type="ARBA" id="ARBA00023004"/>
    </source>
</evidence>
<feature type="signal peptide" evidence="18">
    <location>
        <begin position="1"/>
        <end position="33"/>
    </location>
</feature>
<feature type="binding site" evidence="15">
    <location>
        <position position="103"/>
    </location>
    <ligand>
        <name>Ca(2+)</name>
        <dbReference type="ChEBI" id="CHEBI:29108"/>
        <label>1</label>
    </ligand>
</feature>
<keyword evidence="18" id="KW-0732">Signal</keyword>
<keyword evidence="5 15" id="KW-0479">Metal-binding</keyword>
<sequence length="389" mass="40680">MARRSGAAGGAALAGILLVASTLAVLMSRPTAALSDEELTLNATVGSGGGGGGKLAFDYHAVSCPHLVTIVRAYVQTAVRGDATITPGLLRIHFHDCFPQGCDASILLAGPSREWGPAGMPANANLNLRAMQLIERIRAHVHAVCGATVSCADITAVATSEAVYASGGPLYGVPLGQMDSFAPAHPRFIGTLPAPSTADVNRLHGAFCGKGLCDLADLVALSGAHTVGYAHCPAFQDRRQDDAFGQQLQMNCRRNPSWAQILDMFTPYRFDNGYFFAVFYGNGVLTSDMALRGDPRTAQLVRAYAGNQAAFFQQFARSMQKLSYAPKPQGNVGEIRRFSCFRSNNGRYGADIADVTVATADEVSAGATDNVVDVSAVADEGSAGATASA</sequence>
<comment type="function">
    <text evidence="18">Removal of H(2)O(2), oxidation of toxic reductants, biosynthesis and degradation of lignin, suberization, auxin catabolism, response to environmental stresses such as wounding, pathogen attack and oxidative stress.</text>
</comment>
<dbReference type="Proteomes" id="UP000026962">
    <property type="component" value="Chromosome 3"/>
</dbReference>
<evidence type="ECO:0000256" key="3">
    <source>
        <dbReference type="ARBA" id="ARBA00022559"/>
    </source>
</evidence>
<feature type="disulfide bond" evidence="17">
    <location>
        <begin position="97"/>
        <end position="102"/>
    </location>
</feature>
<keyword evidence="21" id="KW-1185">Reference proteome</keyword>
<dbReference type="FunFam" id="1.10.520.10:FF:000009">
    <property type="entry name" value="Peroxidase"/>
    <property type="match status" value="1"/>
</dbReference>
<feature type="binding site" evidence="15">
    <location>
        <position position="105"/>
    </location>
    <ligand>
        <name>Ca(2+)</name>
        <dbReference type="ChEBI" id="CHEBI:29108"/>
        <label>1</label>
    </ligand>
</feature>
<dbReference type="Pfam" id="PF00141">
    <property type="entry name" value="peroxidase"/>
    <property type="match status" value="1"/>
</dbReference>
<feature type="binding site" evidence="15">
    <location>
        <position position="266"/>
    </location>
    <ligand>
        <name>Ca(2+)</name>
        <dbReference type="ChEBI" id="CHEBI:29108"/>
        <label>2</label>
    </ligand>
</feature>
<proteinExistence type="inferred from homology"/>
<evidence type="ECO:0000256" key="15">
    <source>
        <dbReference type="PIRSR" id="PIRSR600823-3"/>
    </source>
</evidence>
<comment type="catalytic activity">
    <reaction evidence="1 18">
        <text>2 a phenolic donor + H2O2 = 2 a phenolic radical donor + 2 H2O</text>
        <dbReference type="Rhea" id="RHEA:56136"/>
        <dbReference type="ChEBI" id="CHEBI:15377"/>
        <dbReference type="ChEBI" id="CHEBI:16240"/>
        <dbReference type="ChEBI" id="CHEBI:139520"/>
        <dbReference type="ChEBI" id="CHEBI:139521"/>
        <dbReference type="EC" id="1.11.1.7"/>
    </reaction>
</comment>
<feature type="domain" description="Plant heme peroxidase family profile" evidence="19">
    <location>
        <begin position="54"/>
        <end position="337"/>
    </location>
</feature>
<feature type="binding site" evidence="15">
    <location>
        <position position="96"/>
    </location>
    <ligand>
        <name>Ca(2+)</name>
        <dbReference type="ChEBI" id="CHEBI:29108"/>
        <label>1</label>
    </ligand>
</feature>
<keyword evidence="7 18" id="KW-0560">Oxidoreductase</keyword>
<comment type="similarity">
    <text evidence="18">Belongs to the peroxidase family. Classical plant (class III) peroxidase subfamily.</text>
</comment>
<keyword evidence="6 15" id="KW-0106">Calcium</keyword>
<dbReference type="InterPro" id="IPR033905">
    <property type="entry name" value="Secretory_peroxidase"/>
</dbReference>
<feature type="chain" id="PRO_5005116386" description="Peroxidase" evidence="18">
    <location>
        <begin position="34"/>
        <end position="389"/>
    </location>
</feature>
<keyword evidence="11" id="KW-0873">Pyrrolidone carboxylic acid</keyword>
<dbReference type="GO" id="GO:0140825">
    <property type="term" value="F:lactoperoxidase activity"/>
    <property type="evidence" value="ECO:0007669"/>
    <property type="project" value="UniProtKB-EC"/>
</dbReference>
<evidence type="ECO:0000256" key="16">
    <source>
        <dbReference type="PIRSR" id="PIRSR600823-4"/>
    </source>
</evidence>
<reference evidence="20" key="1">
    <citation type="submission" date="2015-04" db="UniProtKB">
        <authorList>
            <consortium name="EnsemblPlants"/>
        </authorList>
    </citation>
    <scope>IDENTIFICATION</scope>
</reference>
<dbReference type="GO" id="GO:0006979">
    <property type="term" value="P:response to oxidative stress"/>
    <property type="evidence" value="ECO:0007669"/>
    <property type="project" value="UniProtKB-UniRule"/>
</dbReference>
<evidence type="ECO:0000256" key="2">
    <source>
        <dbReference type="ARBA" id="ARBA00006873"/>
    </source>
</evidence>
<comment type="subcellular location">
    <subcellularLocation>
        <location evidence="18">Secreted</location>
    </subcellularLocation>
</comment>
<evidence type="ECO:0000313" key="20">
    <source>
        <dbReference type="EnsemblPlants" id="OPUNC03G27600.1"/>
    </source>
</evidence>
<feature type="binding site" evidence="14">
    <location>
        <position position="193"/>
    </location>
    <ligand>
        <name>substrate</name>
    </ligand>
</feature>
<dbReference type="PROSITE" id="PS00435">
    <property type="entry name" value="PEROXIDASE_1"/>
    <property type="match status" value="1"/>
</dbReference>
<feature type="disulfide bond" evidence="17">
    <location>
        <begin position="232"/>
        <end position="252"/>
    </location>
</feature>
<dbReference type="GO" id="GO:0020037">
    <property type="term" value="F:heme binding"/>
    <property type="evidence" value="ECO:0007669"/>
    <property type="project" value="UniProtKB-UniRule"/>
</dbReference>
<keyword evidence="9 17" id="KW-1015">Disulfide bond</keyword>
<comment type="similarity">
    <text evidence="2">Belongs to the peroxidase family. Ascorbate peroxidase subfamily.</text>
</comment>
<dbReference type="GO" id="GO:0005576">
    <property type="term" value="C:extracellular region"/>
    <property type="evidence" value="ECO:0007669"/>
    <property type="project" value="UniProtKB-SubCell"/>
</dbReference>
<dbReference type="PANTHER" id="PTHR31517:SF51">
    <property type="entry name" value="PEROXIDASE 55"/>
    <property type="match status" value="1"/>
</dbReference>
<feature type="disulfide bond" evidence="17">
    <location>
        <begin position="64"/>
        <end position="145"/>
    </location>
</feature>
<dbReference type="PRINTS" id="PR00458">
    <property type="entry name" value="PEROXIDASE"/>
</dbReference>
<keyword evidence="10" id="KW-0325">Glycoprotein</keyword>
<evidence type="ECO:0000256" key="13">
    <source>
        <dbReference type="PIRSR" id="PIRSR600823-1"/>
    </source>
</evidence>
<dbReference type="AlphaFoldDB" id="A0A0E0KHN7"/>
<feature type="active site" description="Proton acceptor" evidence="13">
    <location>
        <position position="95"/>
    </location>
</feature>
<dbReference type="OMA" id="ANCRKHP"/>
<organism evidence="20">
    <name type="scientific">Oryza punctata</name>
    <name type="common">Red rice</name>
    <dbReference type="NCBI Taxonomy" id="4537"/>
    <lineage>
        <taxon>Eukaryota</taxon>
        <taxon>Viridiplantae</taxon>
        <taxon>Streptophyta</taxon>
        <taxon>Embryophyta</taxon>
        <taxon>Tracheophyta</taxon>
        <taxon>Spermatophyta</taxon>
        <taxon>Magnoliopsida</taxon>
        <taxon>Liliopsida</taxon>
        <taxon>Poales</taxon>
        <taxon>Poaceae</taxon>
        <taxon>BOP clade</taxon>
        <taxon>Oryzoideae</taxon>
        <taxon>Oryzeae</taxon>
        <taxon>Oryzinae</taxon>
        <taxon>Oryza</taxon>
    </lineage>
</organism>
<dbReference type="GO" id="GO:0046872">
    <property type="term" value="F:metal ion binding"/>
    <property type="evidence" value="ECO:0007669"/>
    <property type="project" value="UniProtKB-UniRule"/>
</dbReference>
<keyword evidence="3 18" id="KW-0575">Peroxidase</keyword>
<evidence type="ECO:0000313" key="21">
    <source>
        <dbReference type="Proteomes" id="UP000026962"/>
    </source>
</evidence>
<dbReference type="PROSITE" id="PS50873">
    <property type="entry name" value="PEROXIDASE_4"/>
    <property type="match status" value="1"/>
</dbReference>
<evidence type="ECO:0000256" key="6">
    <source>
        <dbReference type="ARBA" id="ARBA00022837"/>
    </source>
</evidence>
<keyword evidence="18" id="KW-0964">Secreted</keyword>
<dbReference type="CDD" id="cd00693">
    <property type="entry name" value="secretory_peroxidase"/>
    <property type="match status" value="1"/>
</dbReference>
<comment type="cofactor">
    <cofactor evidence="15 18">
        <name>Ca(2+)</name>
        <dbReference type="ChEBI" id="CHEBI:29108"/>
    </cofactor>
    <text evidence="15 18">Binds 2 calcium ions per subunit.</text>
</comment>
<dbReference type="InterPro" id="IPR019793">
    <property type="entry name" value="Peroxidases_heam-ligand_BS"/>
</dbReference>
<keyword evidence="8 15" id="KW-0408">Iron</keyword>
<feature type="binding site" evidence="15">
    <location>
        <position position="101"/>
    </location>
    <ligand>
        <name>Ca(2+)</name>
        <dbReference type="ChEBI" id="CHEBI:29108"/>
        <label>1</label>
    </ligand>
</feature>
<dbReference type="Gene3D" id="1.10.520.10">
    <property type="match status" value="1"/>
</dbReference>
<feature type="site" description="Transition state stabilizer" evidence="16">
    <location>
        <position position="91"/>
    </location>
</feature>
<evidence type="ECO:0000256" key="1">
    <source>
        <dbReference type="ARBA" id="ARBA00000189"/>
    </source>
</evidence>
<evidence type="ECO:0000256" key="11">
    <source>
        <dbReference type="ARBA" id="ARBA00023283"/>
    </source>
</evidence>